<proteinExistence type="predicted"/>
<dbReference type="Proteomes" id="UP000623129">
    <property type="component" value="Unassembled WGS sequence"/>
</dbReference>
<evidence type="ECO:0000313" key="1">
    <source>
        <dbReference type="EMBL" id="KAF3329450.1"/>
    </source>
</evidence>
<reference evidence="1" key="1">
    <citation type="submission" date="2020-01" db="EMBL/GenBank/DDBJ databases">
        <title>Genome sequence of Kobresia littledalei, the first chromosome-level genome in the family Cyperaceae.</title>
        <authorList>
            <person name="Qu G."/>
        </authorList>
    </citation>
    <scope>NUCLEOTIDE SEQUENCE</scope>
    <source>
        <strain evidence="1">C.B.Clarke</strain>
        <tissue evidence="1">Leaf</tissue>
    </source>
</reference>
<sequence length="163" mass="18396">MGTSISIFVRQLHTYIRKSQYEQDENLKHSDEGFLPKLLNPADIYALVSHIDGLSGAFAKLNRAVSDPIRHGGLIVNRNSLSRVTMSIIDLLKKSGQAVLLKLMDMLRSYARKLLKLCIPKSILQRILAWKRNLLLMMQEPTFGKTPDTEVMEVHAGKGVRPD</sequence>
<name>A0A833QM70_9POAL</name>
<evidence type="ECO:0000313" key="2">
    <source>
        <dbReference type="Proteomes" id="UP000623129"/>
    </source>
</evidence>
<protein>
    <submittedName>
        <fullName evidence="1">Uncharacterized protein</fullName>
    </submittedName>
</protein>
<accession>A0A833QM70</accession>
<dbReference type="EMBL" id="SWLB01000014">
    <property type="protein sequence ID" value="KAF3329450.1"/>
    <property type="molecule type" value="Genomic_DNA"/>
</dbReference>
<comment type="caution">
    <text evidence="1">The sequence shown here is derived from an EMBL/GenBank/DDBJ whole genome shotgun (WGS) entry which is preliminary data.</text>
</comment>
<gene>
    <name evidence="1" type="ORF">FCM35_KLT04781</name>
</gene>
<organism evidence="1 2">
    <name type="scientific">Carex littledalei</name>
    <dbReference type="NCBI Taxonomy" id="544730"/>
    <lineage>
        <taxon>Eukaryota</taxon>
        <taxon>Viridiplantae</taxon>
        <taxon>Streptophyta</taxon>
        <taxon>Embryophyta</taxon>
        <taxon>Tracheophyta</taxon>
        <taxon>Spermatophyta</taxon>
        <taxon>Magnoliopsida</taxon>
        <taxon>Liliopsida</taxon>
        <taxon>Poales</taxon>
        <taxon>Cyperaceae</taxon>
        <taxon>Cyperoideae</taxon>
        <taxon>Cariceae</taxon>
        <taxon>Carex</taxon>
        <taxon>Carex subgen. Euthyceras</taxon>
    </lineage>
</organism>
<dbReference type="AlphaFoldDB" id="A0A833QM70"/>
<keyword evidence="2" id="KW-1185">Reference proteome</keyword>